<protein>
    <submittedName>
        <fullName evidence="1">Uncharacterized protein</fullName>
    </submittedName>
</protein>
<comment type="caution">
    <text evidence="1">The sequence shown here is derived from an EMBL/GenBank/DDBJ whole genome shotgun (WGS) entry which is preliminary data.</text>
</comment>
<gene>
    <name evidence="1" type="ORF">NPIL_503111</name>
</gene>
<dbReference type="Proteomes" id="UP000887013">
    <property type="component" value="Unassembled WGS sequence"/>
</dbReference>
<dbReference type="EMBL" id="BMAW01019433">
    <property type="protein sequence ID" value="GFT63330.1"/>
    <property type="molecule type" value="Genomic_DNA"/>
</dbReference>
<evidence type="ECO:0000313" key="1">
    <source>
        <dbReference type="EMBL" id="GFT63330.1"/>
    </source>
</evidence>
<accession>A0A8X6TW86</accession>
<dbReference type="AlphaFoldDB" id="A0A8X6TW86"/>
<organism evidence="1 2">
    <name type="scientific">Nephila pilipes</name>
    <name type="common">Giant wood spider</name>
    <name type="synonym">Nephila maculata</name>
    <dbReference type="NCBI Taxonomy" id="299642"/>
    <lineage>
        <taxon>Eukaryota</taxon>
        <taxon>Metazoa</taxon>
        <taxon>Ecdysozoa</taxon>
        <taxon>Arthropoda</taxon>
        <taxon>Chelicerata</taxon>
        <taxon>Arachnida</taxon>
        <taxon>Araneae</taxon>
        <taxon>Araneomorphae</taxon>
        <taxon>Entelegynae</taxon>
        <taxon>Araneoidea</taxon>
        <taxon>Nephilidae</taxon>
        <taxon>Nephila</taxon>
    </lineage>
</organism>
<reference evidence="1" key="1">
    <citation type="submission" date="2020-08" db="EMBL/GenBank/DDBJ databases">
        <title>Multicomponent nature underlies the extraordinary mechanical properties of spider dragline silk.</title>
        <authorList>
            <person name="Kono N."/>
            <person name="Nakamura H."/>
            <person name="Mori M."/>
            <person name="Yoshida Y."/>
            <person name="Ohtoshi R."/>
            <person name="Malay A.D."/>
            <person name="Moran D.A.P."/>
            <person name="Tomita M."/>
            <person name="Numata K."/>
            <person name="Arakawa K."/>
        </authorList>
    </citation>
    <scope>NUCLEOTIDE SEQUENCE</scope>
</reference>
<proteinExistence type="predicted"/>
<evidence type="ECO:0000313" key="2">
    <source>
        <dbReference type="Proteomes" id="UP000887013"/>
    </source>
</evidence>
<keyword evidence="2" id="KW-1185">Reference proteome</keyword>
<name>A0A8X6TW86_NEPPI</name>
<sequence length="160" mass="18921">MDYTESSDMDYSDLFFKEKCLGLNWMPPLPSAERANRNLGAFEEDRNQRINDIKAYLMEGMRHVDSTIRSSAVHEQRRYSRRQESSLCDDDGKELYKSETHKMVGTVQVQKETHTFKTSDCNDLFINDDVYRKNKVTGAKKLNYRFEICRKIFTKYLLSF</sequence>